<accession>A0A1X7VW65</accession>
<reference evidence="1" key="1">
    <citation type="submission" date="2017-05" db="UniProtKB">
        <authorList>
            <consortium name="EnsemblMetazoa"/>
        </authorList>
    </citation>
    <scope>IDENTIFICATION</scope>
</reference>
<dbReference type="EnsemblMetazoa" id="Aqu2.1.44582_001">
    <property type="protein sequence ID" value="Aqu2.1.44582_001"/>
    <property type="gene ID" value="Aqu2.1.44582"/>
</dbReference>
<dbReference type="InParanoid" id="A0A1X7VW65"/>
<proteinExistence type="predicted"/>
<dbReference type="AlphaFoldDB" id="A0A1X7VW65"/>
<sequence length="84" mass="9582">MLRRYLEQDEAIGTTLCLLNRSDLLIASDKTTVLKEAVDTLQPFEAVTTELSLEKYVCFKKYTISKITYDGIQPKNKQAVKPIK</sequence>
<evidence type="ECO:0000313" key="1">
    <source>
        <dbReference type="EnsemblMetazoa" id="Aqu2.1.44582_001"/>
    </source>
</evidence>
<protein>
    <submittedName>
        <fullName evidence="1">Uncharacterized protein</fullName>
    </submittedName>
</protein>
<name>A0A1X7VW65_AMPQE</name>
<organism evidence="1">
    <name type="scientific">Amphimedon queenslandica</name>
    <name type="common">Sponge</name>
    <dbReference type="NCBI Taxonomy" id="400682"/>
    <lineage>
        <taxon>Eukaryota</taxon>
        <taxon>Metazoa</taxon>
        <taxon>Porifera</taxon>
        <taxon>Demospongiae</taxon>
        <taxon>Heteroscleromorpha</taxon>
        <taxon>Haplosclerida</taxon>
        <taxon>Niphatidae</taxon>
        <taxon>Amphimedon</taxon>
    </lineage>
</organism>